<dbReference type="EMBL" id="CP012382">
    <property type="protein sequence ID" value="AKZ58931.1"/>
    <property type="molecule type" value="Genomic_DNA"/>
</dbReference>
<reference evidence="2" key="1">
    <citation type="journal article" date="2015" name="J. Biotechnol.">
        <title>Complete genome sequence of Streptomyces ambofaciens ATCC 23877, the spiramycin producer.</title>
        <authorList>
            <person name="Thibessard A."/>
            <person name="Haas D."/>
            <person name="Gerbaud C."/>
            <person name="Aigle B."/>
            <person name="Lautru S."/>
            <person name="Pernodet J.L."/>
            <person name="Leblond P."/>
        </authorList>
    </citation>
    <scope>NUCLEOTIDE SEQUENCE [LARGE SCALE GENOMIC DNA]</scope>
    <source>
        <strain evidence="2">ATCC 23877 / 3486 / DSM 40053 / JCM 4204 / NBRC 12836 / NRRL B-2516</strain>
    </source>
</reference>
<organism evidence="1 2">
    <name type="scientific">Streptomyces ambofaciens (strain ATCC 23877 / 3486 / DSM 40053 / JCM 4204 / NBRC 12836 / NRRL B-2516)</name>
    <dbReference type="NCBI Taxonomy" id="278992"/>
    <lineage>
        <taxon>Bacteria</taxon>
        <taxon>Bacillati</taxon>
        <taxon>Actinomycetota</taxon>
        <taxon>Actinomycetes</taxon>
        <taxon>Kitasatosporales</taxon>
        <taxon>Streptomycetaceae</taxon>
        <taxon>Streptomyces</taxon>
    </lineage>
</organism>
<evidence type="ECO:0000313" key="2">
    <source>
        <dbReference type="Proteomes" id="UP000061018"/>
    </source>
</evidence>
<accession>A0A0K2B1A2</accession>
<dbReference type="Proteomes" id="UP000061018">
    <property type="component" value="Chromosome"/>
</dbReference>
<name>A0A0K2B1A2_STRA7</name>
<proteinExistence type="predicted"/>
<protein>
    <submittedName>
        <fullName evidence="1">Uncharacterized protein</fullName>
    </submittedName>
</protein>
<gene>
    <name evidence="1" type="ORF">SAM23877_5886</name>
</gene>
<dbReference type="AlphaFoldDB" id="A0A0K2B1A2"/>
<sequence length="77" mass="8134">MTTTPALAPTAEHCSCCGLCVEWVLLAEQSAGRLLGPVRFEHLNVPCRPVAGQARIESANPPCVKSRYPVGARTSGT</sequence>
<dbReference type="KEGG" id="samb:SAM23877_5886"/>
<evidence type="ECO:0000313" key="1">
    <source>
        <dbReference type="EMBL" id="AKZ58931.1"/>
    </source>
</evidence>